<evidence type="ECO:0000313" key="4">
    <source>
        <dbReference type="Proteomes" id="UP000198569"/>
    </source>
</evidence>
<organism evidence="3 4">
    <name type="scientific">Flavobacterium degerlachei</name>
    <dbReference type="NCBI Taxonomy" id="229203"/>
    <lineage>
        <taxon>Bacteria</taxon>
        <taxon>Pseudomonadati</taxon>
        <taxon>Bacteroidota</taxon>
        <taxon>Flavobacteriia</taxon>
        <taxon>Flavobacteriales</taxon>
        <taxon>Flavobacteriaceae</taxon>
        <taxon>Flavobacterium</taxon>
    </lineage>
</organism>
<dbReference type="PANTHER" id="PTHR46118">
    <property type="entry name" value="PROTEIN ABHD11"/>
    <property type="match status" value="1"/>
</dbReference>
<evidence type="ECO:0000313" key="3">
    <source>
        <dbReference type="EMBL" id="SDX77907.1"/>
    </source>
</evidence>
<dbReference type="SUPFAM" id="SSF53474">
    <property type="entry name" value="alpha/beta-Hydrolases"/>
    <property type="match status" value="1"/>
</dbReference>
<dbReference type="EMBL" id="FNMV01000015">
    <property type="protein sequence ID" value="SDX77907.1"/>
    <property type="molecule type" value="Genomic_DNA"/>
</dbReference>
<dbReference type="Gene3D" id="3.40.50.1820">
    <property type="entry name" value="alpha/beta hydrolase"/>
    <property type="match status" value="1"/>
</dbReference>
<evidence type="ECO:0000259" key="2">
    <source>
        <dbReference type="Pfam" id="PF00561"/>
    </source>
</evidence>
<protein>
    <submittedName>
        <fullName evidence="3">Pimeloyl-ACP methyl ester carboxylesterase</fullName>
    </submittedName>
</protein>
<dbReference type="InterPro" id="IPR029058">
    <property type="entry name" value="AB_hydrolase_fold"/>
</dbReference>
<dbReference type="Proteomes" id="UP000198569">
    <property type="component" value="Unassembled WGS sequence"/>
</dbReference>
<accession>A0A1H3EH25</accession>
<dbReference type="STRING" id="229203.SAMN05444338_11514"/>
<sequence length="274" mass="30977">MIIGVSGNLLSKVCNLKSKIEMLYSKIEGAGKPLLILHGFLGMLDNWKTLGTQFSTEGFQVHMLDLRNHGRSVQSEEFSYEIMAKDIYDYCQANNLENVDIIGHSMGGKTAMLFATTYPEMVDKLIIADIGPKFYPQHHQSILAGLNAVDFSKKPGRSEVEAILSEYITDFGTRQFLMKSLYWQEPGQLAYRFNLSVFNKKMDEIGVALPEAAIFNNPTLFIRGGNSNYILDSDFENIKKHFPDSKIETIPNAGHWLHAENPKMFHELAISFLK</sequence>
<dbReference type="InterPro" id="IPR000073">
    <property type="entry name" value="AB_hydrolase_1"/>
</dbReference>
<dbReference type="AlphaFoldDB" id="A0A1H3EH25"/>
<keyword evidence="4" id="KW-1185">Reference proteome</keyword>
<reference evidence="4" key="1">
    <citation type="submission" date="2016-10" db="EMBL/GenBank/DDBJ databases">
        <authorList>
            <person name="Varghese N."/>
            <person name="Submissions S."/>
        </authorList>
    </citation>
    <scope>NUCLEOTIDE SEQUENCE [LARGE SCALE GENOMIC DNA]</scope>
    <source>
        <strain evidence="4">DSM 15718</strain>
    </source>
</reference>
<dbReference type="PANTHER" id="PTHR46118:SF4">
    <property type="entry name" value="PROTEIN ABHD11"/>
    <property type="match status" value="1"/>
</dbReference>
<evidence type="ECO:0000256" key="1">
    <source>
        <dbReference type="ARBA" id="ARBA00022801"/>
    </source>
</evidence>
<proteinExistence type="predicted"/>
<dbReference type="PRINTS" id="PR00111">
    <property type="entry name" value="ABHYDROLASE"/>
</dbReference>
<feature type="domain" description="AB hydrolase-1" evidence="2">
    <location>
        <begin position="32"/>
        <end position="130"/>
    </location>
</feature>
<dbReference type="GO" id="GO:0016787">
    <property type="term" value="F:hydrolase activity"/>
    <property type="evidence" value="ECO:0007669"/>
    <property type="project" value="UniProtKB-KW"/>
</dbReference>
<keyword evidence="1" id="KW-0378">Hydrolase</keyword>
<gene>
    <name evidence="3" type="ORF">SAMN05444338_11514</name>
</gene>
<name>A0A1H3EH25_9FLAO</name>
<dbReference type="Pfam" id="PF00561">
    <property type="entry name" value="Abhydrolase_1"/>
    <property type="match status" value="1"/>
</dbReference>